<feature type="chain" id="PRO_5017802333" evidence="1">
    <location>
        <begin position="20"/>
        <end position="308"/>
    </location>
</feature>
<dbReference type="EMBL" id="QREG01000002">
    <property type="protein sequence ID" value="REE02127.1"/>
    <property type="molecule type" value="Genomic_DNA"/>
</dbReference>
<name>A0A3D9L9H9_MARFU</name>
<dbReference type="Proteomes" id="UP000256779">
    <property type="component" value="Unassembled WGS sequence"/>
</dbReference>
<evidence type="ECO:0000256" key="1">
    <source>
        <dbReference type="SAM" id="SignalP"/>
    </source>
</evidence>
<dbReference type="NCBIfam" id="TIGR03519">
    <property type="entry name" value="T9SS_PorP_fam"/>
    <property type="match status" value="1"/>
</dbReference>
<dbReference type="RefSeq" id="WP_115866661.1">
    <property type="nucleotide sequence ID" value="NZ_QREG01000002.1"/>
</dbReference>
<organism evidence="2 3">
    <name type="scientific">Marinoscillum furvescens DSM 4134</name>
    <dbReference type="NCBI Taxonomy" id="1122208"/>
    <lineage>
        <taxon>Bacteria</taxon>
        <taxon>Pseudomonadati</taxon>
        <taxon>Bacteroidota</taxon>
        <taxon>Cytophagia</taxon>
        <taxon>Cytophagales</taxon>
        <taxon>Reichenbachiellaceae</taxon>
        <taxon>Marinoscillum</taxon>
    </lineage>
</organism>
<protein>
    <submittedName>
        <fullName evidence="2">Type IX secretion system PorP/SprF family membrane protein</fullName>
    </submittedName>
</protein>
<proteinExistence type="predicted"/>
<keyword evidence="3" id="KW-1185">Reference proteome</keyword>
<gene>
    <name evidence="2" type="ORF">C7460_102151</name>
</gene>
<reference evidence="2 3" key="1">
    <citation type="submission" date="2018-07" db="EMBL/GenBank/DDBJ databases">
        <title>Genomic Encyclopedia of Type Strains, Phase IV (KMG-IV): sequencing the most valuable type-strain genomes for metagenomic binning, comparative biology and taxonomic classification.</title>
        <authorList>
            <person name="Goeker M."/>
        </authorList>
    </citation>
    <scope>NUCLEOTIDE SEQUENCE [LARGE SCALE GENOMIC DNA]</scope>
    <source>
        <strain evidence="2 3">DSM 4134</strain>
    </source>
</reference>
<feature type="signal peptide" evidence="1">
    <location>
        <begin position="1"/>
        <end position="19"/>
    </location>
</feature>
<dbReference type="Pfam" id="PF11751">
    <property type="entry name" value="PorP_SprF"/>
    <property type="match status" value="1"/>
</dbReference>
<sequence>MKKLIFTLGILMVSFSSFAQLRPLTSTYPFNGLLINPAYAGSLNLLSVTAVHRRQWLNVDGAPTFTALTAHNSFMSNRIGVGLYAANDQIGAHVTNSLYGSYAYKIKTGIGILALGLQGGFDSRRSDFSELEVFDSSDPYFSGTVNRFTPNFGTGVYFANPNMYAGISVPYLLENKTLVLEDEDGLASDSRESRYYYATGGVIFPVAPNIKLSPSVLLRIQEQNRIAYDISGIVIFEDIAYVGLSYRNSNDITFIGQLILNENFRVGYAYDATTSEINTETTGSHEVLVNYRIKLHNYKKDPECPVYF</sequence>
<evidence type="ECO:0000313" key="3">
    <source>
        <dbReference type="Proteomes" id="UP000256779"/>
    </source>
</evidence>
<comment type="caution">
    <text evidence="2">The sequence shown here is derived from an EMBL/GenBank/DDBJ whole genome shotgun (WGS) entry which is preliminary data.</text>
</comment>
<dbReference type="OrthoDB" id="1118477at2"/>
<accession>A0A3D9L9H9</accession>
<dbReference type="AlphaFoldDB" id="A0A3D9L9H9"/>
<keyword evidence="1" id="KW-0732">Signal</keyword>
<evidence type="ECO:0000313" key="2">
    <source>
        <dbReference type="EMBL" id="REE02127.1"/>
    </source>
</evidence>
<dbReference type="InterPro" id="IPR019861">
    <property type="entry name" value="PorP/SprF_Bacteroidetes"/>
</dbReference>